<dbReference type="RefSeq" id="WP_015403798.1">
    <property type="nucleotide sequence ID" value="NC_020304.1"/>
</dbReference>
<sequence>MKIYLKTLTGVVAVMLFLLTLSPGMAQPPLKFCVYPSKSPKAIITVFEPLAKFLSEATGHPVKLVTAPDQVIFQKRALEGEYDLLLACVACYFELHEKKGYSAIARGEPSFTGGMFVREDSPITRVEDLLHGKRIGAVKQHSYAGFLFWQEYLVENNLQTNPADPYVFLGTQDSIAYGILNHKIDAGLFRTNFLESPKMKSLKNKFRLILRSPDIPHFPFVVSPNLSKEHVRQITESLTSITANTPLGKALFKSMEIQSIEAISDSDYDTFKESYNKAVQAWKKR</sequence>
<dbReference type="AlphaFoldDB" id="M1P8X5"/>
<dbReference type="Proteomes" id="UP000011721">
    <property type="component" value="Chromosome"/>
</dbReference>
<dbReference type="Pfam" id="PF12974">
    <property type="entry name" value="Phosphonate-bd"/>
    <property type="match status" value="1"/>
</dbReference>
<dbReference type="SUPFAM" id="SSF53850">
    <property type="entry name" value="Periplasmic binding protein-like II"/>
    <property type="match status" value="1"/>
</dbReference>
<evidence type="ECO:0000313" key="1">
    <source>
        <dbReference type="EMBL" id="AGF78107.1"/>
    </source>
</evidence>
<keyword evidence="2" id="KW-1185">Reference proteome</keyword>
<organism evidence="1 2">
    <name type="scientific">Desulfocapsa sulfexigens (strain DSM 10523 / SB164P1)</name>
    <dbReference type="NCBI Taxonomy" id="1167006"/>
    <lineage>
        <taxon>Bacteria</taxon>
        <taxon>Pseudomonadati</taxon>
        <taxon>Thermodesulfobacteriota</taxon>
        <taxon>Desulfobulbia</taxon>
        <taxon>Desulfobulbales</taxon>
        <taxon>Desulfocapsaceae</taxon>
        <taxon>Desulfocapsa</taxon>
    </lineage>
</organism>
<dbReference type="KEGG" id="dsf:UWK_01549"/>
<gene>
    <name evidence="1" type="ordered locus">UWK_01549</name>
</gene>
<dbReference type="OrthoDB" id="7374754at2"/>
<reference evidence="2" key="1">
    <citation type="journal article" date="2013" name="Stand. Genomic Sci.">
        <title>Complete genome sequence of Desulfocapsa sulfexigens, a marine deltaproteobacterium specialized in disproportionating inorganic sulfur compounds.</title>
        <authorList>
            <person name="Finster K.W."/>
            <person name="Kjeldsen K.U."/>
            <person name="Kube M."/>
            <person name="Reinhardt R."/>
            <person name="Mussmann M."/>
            <person name="Amann R."/>
            <person name="Schreiber L."/>
        </authorList>
    </citation>
    <scope>NUCLEOTIDE SEQUENCE [LARGE SCALE GENOMIC DNA]</scope>
    <source>
        <strain evidence="2">DSM 10523 / SB164P1</strain>
    </source>
</reference>
<protein>
    <submittedName>
        <fullName evidence="1">ABC-type phosphate/phosphonate transport system, periplasmic component</fullName>
    </submittedName>
</protein>
<dbReference type="PANTHER" id="PTHR35841">
    <property type="entry name" value="PHOSPHONATES-BINDING PERIPLASMIC PROTEIN"/>
    <property type="match status" value="1"/>
</dbReference>
<dbReference type="STRING" id="1167006.UWK_01549"/>
<dbReference type="PANTHER" id="PTHR35841:SF1">
    <property type="entry name" value="PHOSPHONATES-BINDING PERIPLASMIC PROTEIN"/>
    <property type="match status" value="1"/>
</dbReference>
<dbReference type="Gene3D" id="3.40.190.10">
    <property type="entry name" value="Periplasmic binding protein-like II"/>
    <property type="match status" value="2"/>
</dbReference>
<dbReference type="eggNOG" id="COG3221">
    <property type="taxonomic scope" value="Bacteria"/>
</dbReference>
<proteinExistence type="predicted"/>
<accession>M1P8X5</accession>
<dbReference type="EMBL" id="CP003985">
    <property type="protein sequence ID" value="AGF78107.1"/>
    <property type="molecule type" value="Genomic_DNA"/>
</dbReference>
<dbReference type="HOGENOM" id="CLU_051472_7_0_7"/>
<evidence type="ECO:0000313" key="2">
    <source>
        <dbReference type="Proteomes" id="UP000011721"/>
    </source>
</evidence>
<name>M1P8X5_DESSD</name>